<proteinExistence type="predicted"/>
<dbReference type="AlphaFoldDB" id="A0A5K7XIB0"/>
<evidence type="ECO:0000313" key="4">
    <source>
        <dbReference type="Proteomes" id="UP000326837"/>
    </source>
</evidence>
<keyword evidence="4" id="KW-1185">Reference proteome</keyword>
<dbReference type="InterPro" id="IPR012902">
    <property type="entry name" value="N_methyl_site"/>
</dbReference>
<keyword evidence="2" id="KW-0812">Transmembrane</keyword>
<keyword evidence="2" id="KW-1133">Transmembrane helix</keyword>
<dbReference type="Proteomes" id="UP000326837">
    <property type="component" value="Chromosome"/>
</dbReference>
<dbReference type="NCBIfam" id="TIGR02532">
    <property type="entry name" value="IV_pilin_GFxxxE"/>
    <property type="match status" value="1"/>
</dbReference>
<keyword evidence="2" id="KW-0472">Membrane</keyword>
<dbReference type="RefSeq" id="WP_152099687.1">
    <property type="nucleotide sequence ID" value="NZ_AP021861.1"/>
</dbReference>
<evidence type="ECO:0008006" key="5">
    <source>
        <dbReference type="Google" id="ProtNLM"/>
    </source>
</evidence>
<evidence type="ECO:0000256" key="1">
    <source>
        <dbReference type="SAM" id="MobiDB-lite"/>
    </source>
</evidence>
<dbReference type="PROSITE" id="PS00409">
    <property type="entry name" value="PROKAR_NTER_METHYL"/>
    <property type="match status" value="1"/>
</dbReference>
<accession>A0A5K7XIB0</accession>
<gene>
    <name evidence="3" type="ORF">PLANPX_3648</name>
</gene>
<feature type="transmembrane region" description="Helical" evidence="2">
    <location>
        <begin position="50"/>
        <end position="72"/>
    </location>
</feature>
<sequence length="543" mass="59331">MTNLFDRFPLKLRALLSRGSTTRRSGDRHTPLGSRPGGSLSRGYLRGLTLIEMLVALAVTLVMMAAVVNLFANISGSIRNRRAAIETGAQLRQVRQRLAMDLNGATCRGTTWQRPEANQGYIEIIEGQWNDKNPSILIDGNTGNGELDYAVSMVPSSQGFDSDTGNSADGRALGVGAITDARALGDWDDVLALTTQDERNPFTGKIPYLNPTTNAWEARFDDSPQAEVIWFAEQNGLGGGGNAEPGMRRIYRRALLVRPSTQFPPLSAFTGTTNRQLLNDYYTKYDVSARIEDGRLVGNTLSDLTKREYRFNHAFDPTVALSDFPHAMLNLPNGQPDWLVLNNALAFDLRIFDPGAPLVGSAGAVLEPSDLGWEAVVNVTNPPVVGYGAYCDLGWGKRLTAAGYAYPQNAVPALPLGVAPAAWSPIVPQPTLHMPHRVGWHPNPNTPATFVDYPAVYDTWSYHYENDGLNQDASATDAWRANTFDQGANGLDDDGANGVDDRGERETSPPYDVPLRGIKAILRVYEPDARQVRESSVTHSFQQ</sequence>
<feature type="region of interest" description="Disordered" evidence="1">
    <location>
        <begin position="484"/>
        <end position="514"/>
    </location>
</feature>
<dbReference type="InterPro" id="IPR045584">
    <property type="entry name" value="Pilin-like"/>
</dbReference>
<name>A0A5K7XIB0_9BACT</name>
<evidence type="ECO:0000313" key="3">
    <source>
        <dbReference type="EMBL" id="BBO34036.1"/>
    </source>
</evidence>
<reference evidence="4" key="1">
    <citation type="submission" date="2019-10" db="EMBL/GenBank/DDBJ databases">
        <title>Lacipirellula parvula gen. nov., sp. nov., representing a lineage of planctomycetes widespread in freshwater anoxic habitats, and description of the family Lacipirellulaceae.</title>
        <authorList>
            <person name="Dedysh S.N."/>
            <person name="Kulichevskaya I.S."/>
            <person name="Beletsky A.V."/>
            <person name="Rakitin A.L."/>
            <person name="Mardanov A.V."/>
            <person name="Ivanova A.A."/>
            <person name="Saltykova V.X."/>
            <person name="Rijpstra W.I.C."/>
            <person name="Sinninghe Damste J.S."/>
            <person name="Ravin N.V."/>
        </authorList>
    </citation>
    <scope>NUCLEOTIDE SEQUENCE [LARGE SCALE GENOMIC DNA]</scope>
    <source>
        <strain evidence="4">PX69</strain>
    </source>
</reference>
<dbReference type="SUPFAM" id="SSF54523">
    <property type="entry name" value="Pili subunits"/>
    <property type="match status" value="1"/>
</dbReference>
<organism evidence="3 4">
    <name type="scientific">Lacipirellula parvula</name>
    <dbReference type="NCBI Taxonomy" id="2650471"/>
    <lineage>
        <taxon>Bacteria</taxon>
        <taxon>Pseudomonadati</taxon>
        <taxon>Planctomycetota</taxon>
        <taxon>Planctomycetia</taxon>
        <taxon>Pirellulales</taxon>
        <taxon>Lacipirellulaceae</taxon>
        <taxon>Lacipirellula</taxon>
    </lineage>
</organism>
<protein>
    <recommendedName>
        <fullName evidence="5">Type II secretion system protein</fullName>
    </recommendedName>
</protein>
<dbReference type="KEGG" id="lpav:PLANPX_3648"/>
<dbReference type="EMBL" id="AP021861">
    <property type="protein sequence ID" value="BBO34036.1"/>
    <property type="molecule type" value="Genomic_DNA"/>
</dbReference>
<evidence type="ECO:0000256" key="2">
    <source>
        <dbReference type="SAM" id="Phobius"/>
    </source>
</evidence>